<dbReference type="OrthoDB" id="3031013at2759"/>
<dbReference type="EMBL" id="KN880875">
    <property type="protein sequence ID" value="KIY61769.1"/>
    <property type="molecule type" value="Genomic_DNA"/>
</dbReference>
<evidence type="ECO:0000313" key="2">
    <source>
        <dbReference type="Proteomes" id="UP000054007"/>
    </source>
</evidence>
<dbReference type="Proteomes" id="UP000054007">
    <property type="component" value="Unassembled WGS sequence"/>
</dbReference>
<accession>A0A0D7AVA3</accession>
<sequence>MSGPKTTWEELASLGWYKQQVYDALQNRRGNTMDGFGDMALNERFANDYSWYSYNTTIGTPRLAGNSVDNINSEKEVWTYDNTENSEDYGPITRSETWTDSETASLSITNKASMKLESSVTIASVASTSLAIEISTEATKSESKTSSKENSQKFDITVRAGEKVIIYQEKVTTIGKSTYYLDFGLSSNSLIATKGEKYDGHYYWGFNLNGVLGSPKGTMTFTGNSTTTYFNYKVVRIKAPESAIMVSAVPAADKGEEEPEEVKA</sequence>
<name>A0A0D7AVA3_9AGAR</name>
<reference evidence="1 2" key="1">
    <citation type="journal article" date="2015" name="Fungal Genet. Biol.">
        <title>Evolution of novel wood decay mechanisms in Agaricales revealed by the genome sequences of Fistulina hepatica and Cylindrobasidium torrendii.</title>
        <authorList>
            <person name="Floudas D."/>
            <person name="Held B.W."/>
            <person name="Riley R."/>
            <person name="Nagy L.G."/>
            <person name="Koehler G."/>
            <person name="Ransdell A.S."/>
            <person name="Younus H."/>
            <person name="Chow J."/>
            <person name="Chiniquy J."/>
            <person name="Lipzen A."/>
            <person name="Tritt A."/>
            <person name="Sun H."/>
            <person name="Haridas S."/>
            <person name="LaButti K."/>
            <person name="Ohm R.A."/>
            <person name="Kues U."/>
            <person name="Blanchette R.A."/>
            <person name="Grigoriev I.V."/>
            <person name="Minto R.E."/>
            <person name="Hibbett D.S."/>
        </authorList>
    </citation>
    <scope>NUCLEOTIDE SEQUENCE [LARGE SCALE GENOMIC DNA]</scope>
    <source>
        <strain evidence="1 2">FP15055 ss-10</strain>
    </source>
</reference>
<proteinExistence type="predicted"/>
<protein>
    <submittedName>
        <fullName evidence="1">Cytolysin</fullName>
    </submittedName>
</protein>
<keyword evidence="2" id="KW-1185">Reference proteome</keyword>
<dbReference type="SUPFAM" id="SSF56973">
    <property type="entry name" value="Aerolisin/ETX pore-forming domain"/>
    <property type="match status" value="1"/>
</dbReference>
<gene>
    <name evidence="1" type="ORF">CYLTODRAFT_427351</name>
</gene>
<dbReference type="CDD" id="cd20228">
    <property type="entry name" value="PFM_TDP-like"/>
    <property type="match status" value="1"/>
</dbReference>
<dbReference type="Gene3D" id="2.170.15.10">
    <property type="entry name" value="Proaerolysin, chain A, domain 3"/>
    <property type="match status" value="1"/>
</dbReference>
<evidence type="ECO:0000313" key="1">
    <source>
        <dbReference type="EMBL" id="KIY61769.1"/>
    </source>
</evidence>
<organism evidence="1 2">
    <name type="scientific">Cylindrobasidium torrendii FP15055 ss-10</name>
    <dbReference type="NCBI Taxonomy" id="1314674"/>
    <lineage>
        <taxon>Eukaryota</taxon>
        <taxon>Fungi</taxon>
        <taxon>Dikarya</taxon>
        <taxon>Basidiomycota</taxon>
        <taxon>Agaricomycotina</taxon>
        <taxon>Agaricomycetes</taxon>
        <taxon>Agaricomycetidae</taxon>
        <taxon>Agaricales</taxon>
        <taxon>Marasmiineae</taxon>
        <taxon>Physalacriaceae</taxon>
        <taxon>Cylindrobasidium</taxon>
    </lineage>
</organism>
<dbReference type="AlphaFoldDB" id="A0A0D7AVA3"/>